<protein>
    <submittedName>
        <fullName evidence="2">Conotoxin</fullName>
    </submittedName>
</protein>
<proteinExistence type="evidence at transcript level"/>
<dbReference type="EMBL" id="KU563905">
    <property type="protein sequence ID" value="AMP44653.1"/>
    <property type="molecule type" value="mRNA"/>
</dbReference>
<evidence type="ECO:0000256" key="1">
    <source>
        <dbReference type="SAM" id="SignalP"/>
    </source>
</evidence>
<accession>A0A142C1F2</accession>
<keyword evidence="1" id="KW-0732">Signal</keyword>
<organism evidence="2">
    <name type="scientific">Conus betulinus</name>
    <name type="common">Beech cone</name>
    <dbReference type="NCBI Taxonomy" id="89764"/>
    <lineage>
        <taxon>Eukaryota</taxon>
        <taxon>Metazoa</taxon>
        <taxon>Spiralia</taxon>
        <taxon>Lophotrochozoa</taxon>
        <taxon>Mollusca</taxon>
        <taxon>Gastropoda</taxon>
        <taxon>Caenogastropoda</taxon>
        <taxon>Neogastropoda</taxon>
        <taxon>Conoidea</taxon>
        <taxon>Conidae</taxon>
        <taxon>Conus</taxon>
        <taxon>Dendroconus</taxon>
    </lineage>
</organism>
<name>A0A142C1F2_CONBE</name>
<feature type="chain" id="PRO_5007493347" evidence="1">
    <location>
        <begin position="20"/>
        <end position="85"/>
    </location>
</feature>
<dbReference type="AlphaFoldDB" id="A0A142C1F2"/>
<reference evidence="2" key="1">
    <citation type="submission" date="2015-12" db="EMBL/GenBank/DDBJ databases">
        <title>High throughput identification of novel conotoxins from the Chinese tubular cone snail Conus betulinus by multitranscriptome sequencing.</title>
        <authorList>
            <person name="Ruan Z."/>
            <person name="Peng C."/>
            <person name="Shi Q."/>
            <person name="Yao G."/>
            <person name="Gao B.-M."/>
        </authorList>
    </citation>
    <scope>NUCLEOTIDE SEQUENCE</scope>
</reference>
<sequence length="85" mass="9260">MKLAPTCLLVLMVLPLMTGEKKSGGHQRRSVKSMRALFRGHRQFECVEGGENCLVYNQCCSLTCCQTSTGKQCAADQSVGCDSDI</sequence>
<feature type="signal peptide" evidence="1">
    <location>
        <begin position="1"/>
        <end position="19"/>
    </location>
</feature>
<evidence type="ECO:0000313" key="2">
    <source>
        <dbReference type="EMBL" id="AMP44653.1"/>
    </source>
</evidence>